<dbReference type="EMBL" id="VFEQ01000037">
    <property type="protein sequence ID" value="TWR49450.1"/>
    <property type="molecule type" value="Genomic_DNA"/>
</dbReference>
<evidence type="ECO:0000313" key="2">
    <source>
        <dbReference type="EMBL" id="TWR49450.1"/>
    </source>
</evidence>
<dbReference type="AlphaFoldDB" id="A0A9X9FUH2"/>
<accession>A0A9X9FUH2</accession>
<dbReference type="SUPFAM" id="SSF51735">
    <property type="entry name" value="NAD(P)-binding Rossmann-fold domains"/>
    <property type="match status" value="1"/>
</dbReference>
<dbReference type="Pfam" id="PF01370">
    <property type="entry name" value="Epimerase"/>
    <property type="match status" value="1"/>
</dbReference>
<proteinExistence type="predicted"/>
<evidence type="ECO:0000259" key="1">
    <source>
        <dbReference type="Pfam" id="PF01370"/>
    </source>
</evidence>
<dbReference type="OrthoDB" id="9803010at2"/>
<dbReference type="RefSeq" id="WP_074844562.1">
    <property type="nucleotide sequence ID" value="NZ_FNSU01000001.1"/>
</dbReference>
<comment type="caution">
    <text evidence="2">The sequence shown here is derived from an EMBL/GenBank/DDBJ whole genome shotgun (WGS) entry which is preliminary data.</text>
</comment>
<protein>
    <submittedName>
        <fullName evidence="2">Vi polysaccharide biosynthesis UDP-N-acetylglucosaminuronic acid C-4 epimerase TviC</fullName>
    </submittedName>
</protein>
<dbReference type="InterPro" id="IPR036291">
    <property type="entry name" value="NAD(P)-bd_dom_sf"/>
</dbReference>
<name>A0A9X9FUH2_PSEMA</name>
<dbReference type="PANTHER" id="PTHR43245:SF13">
    <property type="entry name" value="UDP-D-APIOSE_UDP-D-XYLOSE SYNTHASE 2"/>
    <property type="match status" value="1"/>
</dbReference>
<dbReference type="InterPro" id="IPR001509">
    <property type="entry name" value="Epimerase_deHydtase"/>
</dbReference>
<evidence type="ECO:0000313" key="3">
    <source>
        <dbReference type="Proteomes" id="UP000316123"/>
    </source>
</evidence>
<feature type="domain" description="NAD-dependent epimerase/dehydratase" evidence="1">
    <location>
        <begin position="18"/>
        <end position="264"/>
    </location>
</feature>
<organism evidence="2 3">
    <name type="scientific">Pseudomonas marginalis</name>
    <name type="common">Pseudomonas panacis</name>
    <dbReference type="NCBI Taxonomy" id="298"/>
    <lineage>
        <taxon>Bacteria</taxon>
        <taxon>Pseudomonadati</taxon>
        <taxon>Pseudomonadota</taxon>
        <taxon>Gammaproteobacteria</taxon>
        <taxon>Pseudomonadales</taxon>
        <taxon>Pseudomonadaceae</taxon>
        <taxon>Pseudomonas</taxon>
    </lineage>
</organism>
<sequence>MNGYRKLLSEISTSPKKWLVTGVAGFIGSNLLETLLLAEQWVVGIDNFSTGHKKNLEEVQGLVSAEQWARFTFVEGDIRSLEDCNSVCQGVDYVLHQAALGSVPRSIDDPINTNNTNIDGFLNMLVAAKGAGVKSFTYAASSSTYGDHPGLPKVEAIIGKPLSPYAVTKYVNELYADVFSRCYGFNTVGLRYFNVFGKRQDPNGAYAAVIPKWISSMISGEDIYVNGDGETSRDFCFIENTVQANLLAATSTNAESLNQVYNVAVGDRTTLNQLFALLAAELSNNAVVYQCSPVYRDFRAGDVKHSQADIGKVKALLGYAPEYSVEQGIAVAMPWYVNALAQGVK</sequence>
<dbReference type="InterPro" id="IPR050177">
    <property type="entry name" value="Lipid_A_modif_metabolic_enz"/>
</dbReference>
<dbReference type="Proteomes" id="UP000316123">
    <property type="component" value="Unassembled WGS sequence"/>
</dbReference>
<dbReference type="PRINTS" id="PR01713">
    <property type="entry name" value="NUCEPIMERASE"/>
</dbReference>
<dbReference type="Gene3D" id="3.90.25.10">
    <property type="entry name" value="UDP-galactose 4-epimerase, domain 1"/>
    <property type="match status" value="1"/>
</dbReference>
<reference evidence="2 3" key="1">
    <citation type="submission" date="2019-06" db="EMBL/GenBank/DDBJ databases">
        <title>Pseudomonas bimorpha sp. nov. isolated from bovine raw milk and skim milk concentrate.</title>
        <authorList>
            <person name="Hofmann K."/>
            <person name="Huptas C."/>
            <person name="Doll E."/>
            <person name="Scherer S."/>
            <person name="Wenning M."/>
        </authorList>
    </citation>
    <scope>NUCLEOTIDE SEQUENCE [LARGE SCALE GENOMIC DNA]</scope>
    <source>
        <strain evidence="2 3">DSM 13124</strain>
    </source>
</reference>
<dbReference type="PANTHER" id="PTHR43245">
    <property type="entry name" value="BIFUNCTIONAL POLYMYXIN RESISTANCE PROTEIN ARNA"/>
    <property type="match status" value="1"/>
</dbReference>
<gene>
    <name evidence="2" type="primary">tviC</name>
    <name evidence="2" type="ORF">FIV41_31155</name>
</gene>
<dbReference type="Gene3D" id="3.40.50.720">
    <property type="entry name" value="NAD(P)-binding Rossmann-like Domain"/>
    <property type="match status" value="1"/>
</dbReference>
<dbReference type="CDD" id="cd05256">
    <property type="entry name" value="UDP_AE_SDR_e"/>
    <property type="match status" value="1"/>
</dbReference>